<name>A0A2K3KE32_TRIPR</name>
<dbReference type="GO" id="GO:0005975">
    <property type="term" value="P:carbohydrate metabolic process"/>
    <property type="evidence" value="ECO:0007669"/>
    <property type="project" value="InterPro"/>
</dbReference>
<dbReference type="PANTHER" id="PTHR43651">
    <property type="entry name" value="1,4-ALPHA-GLUCAN-BRANCHING ENZYME"/>
    <property type="match status" value="1"/>
</dbReference>
<feature type="non-terminal residue" evidence="2">
    <location>
        <position position="1"/>
    </location>
</feature>
<dbReference type="Proteomes" id="UP000236291">
    <property type="component" value="Unassembled WGS sequence"/>
</dbReference>
<feature type="domain" description="Alpha-amylase/branching enzyme C-terminal all beta" evidence="1">
    <location>
        <begin position="13"/>
        <end position="42"/>
    </location>
</feature>
<dbReference type="STRING" id="57577.A0A2K3KE32"/>
<dbReference type="GO" id="GO:0005737">
    <property type="term" value="C:cytoplasm"/>
    <property type="evidence" value="ECO:0007669"/>
    <property type="project" value="TreeGrafter"/>
</dbReference>
<dbReference type="GO" id="GO:0043169">
    <property type="term" value="F:cation binding"/>
    <property type="evidence" value="ECO:0007669"/>
    <property type="project" value="InterPro"/>
</dbReference>
<dbReference type="Gene3D" id="2.60.40.1180">
    <property type="entry name" value="Golgi alpha-mannosidase II"/>
    <property type="match status" value="1"/>
</dbReference>
<comment type="caution">
    <text evidence="2">The sequence shown here is derived from an EMBL/GenBank/DDBJ whole genome shotgun (WGS) entry which is preliminary data.</text>
</comment>
<gene>
    <name evidence="2" type="ORF">L195_g054084</name>
</gene>
<sequence length="44" mass="5081">RFSFLASTKQIVSSTNNEDKVIVFERGDLVFVFNFHPENTYEGP</sequence>
<dbReference type="GO" id="GO:0003844">
    <property type="term" value="F:1,4-alpha-glucan branching enzyme activity"/>
    <property type="evidence" value="ECO:0007669"/>
    <property type="project" value="TreeGrafter"/>
</dbReference>
<dbReference type="EMBL" id="ASHM01093349">
    <property type="protein sequence ID" value="PNX64565.1"/>
    <property type="molecule type" value="Genomic_DNA"/>
</dbReference>
<organism evidence="2 3">
    <name type="scientific">Trifolium pratense</name>
    <name type="common">Red clover</name>
    <dbReference type="NCBI Taxonomy" id="57577"/>
    <lineage>
        <taxon>Eukaryota</taxon>
        <taxon>Viridiplantae</taxon>
        <taxon>Streptophyta</taxon>
        <taxon>Embryophyta</taxon>
        <taxon>Tracheophyta</taxon>
        <taxon>Spermatophyta</taxon>
        <taxon>Magnoliopsida</taxon>
        <taxon>eudicotyledons</taxon>
        <taxon>Gunneridae</taxon>
        <taxon>Pentapetalae</taxon>
        <taxon>rosids</taxon>
        <taxon>fabids</taxon>
        <taxon>Fabales</taxon>
        <taxon>Fabaceae</taxon>
        <taxon>Papilionoideae</taxon>
        <taxon>50 kb inversion clade</taxon>
        <taxon>NPAAA clade</taxon>
        <taxon>Hologalegina</taxon>
        <taxon>IRL clade</taxon>
        <taxon>Trifolieae</taxon>
        <taxon>Trifolium</taxon>
    </lineage>
</organism>
<evidence type="ECO:0000313" key="3">
    <source>
        <dbReference type="Proteomes" id="UP000236291"/>
    </source>
</evidence>
<evidence type="ECO:0000259" key="1">
    <source>
        <dbReference type="Pfam" id="PF02806"/>
    </source>
</evidence>
<proteinExistence type="predicted"/>
<evidence type="ECO:0000313" key="2">
    <source>
        <dbReference type="EMBL" id="PNX64565.1"/>
    </source>
</evidence>
<dbReference type="InterPro" id="IPR006048">
    <property type="entry name" value="A-amylase/branching_C"/>
</dbReference>
<dbReference type="Pfam" id="PF02806">
    <property type="entry name" value="Alpha-amylase_C"/>
    <property type="match status" value="1"/>
</dbReference>
<dbReference type="InterPro" id="IPR013780">
    <property type="entry name" value="Glyco_hydro_b"/>
</dbReference>
<dbReference type="AlphaFoldDB" id="A0A2K3KE32"/>
<dbReference type="SUPFAM" id="SSF51011">
    <property type="entry name" value="Glycosyl hydrolase domain"/>
    <property type="match status" value="1"/>
</dbReference>
<protein>
    <submittedName>
        <fullName evidence="2">Starch branching enzyme I</fullName>
    </submittedName>
</protein>
<dbReference type="ExpressionAtlas" id="A0A2K3KE32">
    <property type="expression patterns" value="baseline"/>
</dbReference>
<reference evidence="2 3" key="2">
    <citation type="journal article" date="2017" name="Front. Plant Sci.">
        <title>Gene Classification and Mining of Molecular Markers Useful in Red Clover (Trifolium pratense) Breeding.</title>
        <authorList>
            <person name="Istvanek J."/>
            <person name="Dluhosova J."/>
            <person name="Dluhos P."/>
            <person name="Patkova L."/>
            <person name="Nedelnik J."/>
            <person name="Repkova J."/>
        </authorList>
    </citation>
    <scope>NUCLEOTIDE SEQUENCE [LARGE SCALE GENOMIC DNA]</scope>
    <source>
        <strain evidence="3">cv. Tatra</strain>
        <tissue evidence="2">Young leaves</tissue>
    </source>
</reference>
<reference evidence="2 3" key="1">
    <citation type="journal article" date="2014" name="Am. J. Bot.">
        <title>Genome assembly and annotation for red clover (Trifolium pratense; Fabaceae).</title>
        <authorList>
            <person name="Istvanek J."/>
            <person name="Jaros M."/>
            <person name="Krenek A."/>
            <person name="Repkova J."/>
        </authorList>
    </citation>
    <scope>NUCLEOTIDE SEQUENCE [LARGE SCALE GENOMIC DNA]</scope>
    <source>
        <strain evidence="3">cv. Tatra</strain>
        <tissue evidence="2">Young leaves</tissue>
    </source>
</reference>
<dbReference type="PANTHER" id="PTHR43651:SF2">
    <property type="entry name" value="1,4-ALPHA-GLUCAN-BRANCHING ENZYME, CHLOROPLASTIC_AMYLOPLASTIC"/>
    <property type="match status" value="1"/>
</dbReference>
<accession>A0A2K3KE32</accession>